<organism evidence="1 2">
    <name type="scientific">Acaulospora colombiana</name>
    <dbReference type="NCBI Taxonomy" id="27376"/>
    <lineage>
        <taxon>Eukaryota</taxon>
        <taxon>Fungi</taxon>
        <taxon>Fungi incertae sedis</taxon>
        <taxon>Mucoromycota</taxon>
        <taxon>Glomeromycotina</taxon>
        <taxon>Glomeromycetes</taxon>
        <taxon>Diversisporales</taxon>
        <taxon>Acaulosporaceae</taxon>
        <taxon>Acaulospora</taxon>
    </lineage>
</organism>
<evidence type="ECO:0000313" key="2">
    <source>
        <dbReference type="Proteomes" id="UP000789525"/>
    </source>
</evidence>
<keyword evidence="2" id="KW-1185">Reference proteome</keyword>
<comment type="caution">
    <text evidence="1">The sequence shown here is derived from an EMBL/GenBank/DDBJ whole genome shotgun (WGS) entry which is preliminary data.</text>
</comment>
<sequence length="476" mass="53380">MGKHQSKLIRGQYDDVSASDDSISSCSACSSTVSVSSCSTVDNEYSIDSIISSPLSESEKSRFASLPDLKFETSRKKHSKKCNHKTSRNAYSSYHDPSHSPVSNSTQQTQRIQNQVSPILPSTDFNIYNYINHRKYSKNNFGHLYPIDDRECDRLQYQFYIYKHVWENNFSAPVHEILCQENAKVLDVGCGPGYWTLETSVDYPLAHFVGIDAVKTFPTIVKPQNVEFIQANVLKGLPFTDNTFDFVMIRLMIFAFTLEEWEKAISEAVRVCKVGGWVEIMEKDILFFGAGKIANEAQKWVSNELRKKKKIEVVISPHLPRFLSITTKITNIHHAERNVPFGEYAGSLGKNYSEIYAWGAKNLKKVIKDIGGYRGDIGGNKEVDRIFGESGGPSSSGGSKKSTRRLGFTGSDKEWDEVVDRCVEELNARRAYDKIHRVWGVKIDESAGASSSTISRSVKDGETVSTINGISVIEVL</sequence>
<reference evidence="1" key="1">
    <citation type="submission" date="2021-06" db="EMBL/GenBank/DDBJ databases">
        <authorList>
            <person name="Kallberg Y."/>
            <person name="Tangrot J."/>
            <person name="Rosling A."/>
        </authorList>
    </citation>
    <scope>NUCLEOTIDE SEQUENCE</scope>
    <source>
        <strain evidence="1">CL356</strain>
    </source>
</reference>
<gene>
    <name evidence="1" type="ORF">ACOLOM_LOCUS1399</name>
</gene>
<proteinExistence type="predicted"/>
<dbReference type="EMBL" id="CAJVPT010001626">
    <property type="protein sequence ID" value="CAG8466447.1"/>
    <property type="molecule type" value="Genomic_DNA"/>
</dbReference>
<name>A0ACA9KDA6_9GLOM</name>
<dbReference type="Proteomes" id="UP000789525">
    <property type="component" value="Unassembled WGS sequence"/>
</dbReference>
<protein>
    <submittedName>
        <fullName evidence="1">9647_t:CDS:1</fullName>
    </submittedName>
</protein>
<evidence type="ECO:0000313" key="1">
    <source>
        <dbReference type="EMBL" id="CAG8466447.1"/>
    </source>
</evidence>
<accession>A0ACA9KDA6</accession>